<keyword evidence="1" id="KW-0808">Transferase</keyword>
<dbReference type="EMBL" id="KL868566">
    <property type="protein sequence ID" value="KFM83569.1"/>
    <property type="molecule type" value="Genomic_DNA"/>
</dbReference>
<evidence type="ECO:0000313" key="1">
    <source>
        <dbReference type="EMBL" id="KFM83569.1"/>
    </source>
</evidence>
<protein>
    <submittedName>
        <fullName evidence="1">Phosphatidylinositol 4-kinase alpha</fullName>
    </submittedName>
</protein>
<proteinExistence type="predicted"/>
<keyword evidence="1" id="KW-0418">Kinase</keyword>
<keyword evidence="2" id="KW-1185">Reference proteome</keyword>
<organism evidence="1 2">
    <name type="scientific">Stegodyphus mimosarum</name>
    <name type="common">African social velvet spider</name>
    <dbReference type="NCBI Taxonomy" id="407821"/>
    <lineage>
        <taxon>Eukaryota</taxon>
        <taxon>Metazoa</taxon>
        <taxon>Ecdysozoa</taxon>
        <taxon>Arthropoda</taxon>
        <taxon>Chelicerata</taxon>
        <taxon>Arachnida</taxon>
        <taxon>Araneae</taxon>
        <taxon>Araneomorphae</taxon>
        <taxon>Entelegynae</taxon>
        <taxon>Eresoidea</taxon>
        <taxon>Eresidae</taxon>
        <taxon>Stegodyphus</taxon>
    </lineage>
</organism>
<sequence length="96" mass="10710">MAVESVLQFSGLNLLSAPLSKSTLDKWPACVKNNYSESVASMNIRCHYSGEIDGLLAASDDSEEFMKNISNQLLLNLSDTWHDKNSEAHDKCIYRV</sequence>
<dbReference type="Proteomes" id="UP000054359">
    <property type="component" value="Unassembled WGS sequence"/>
</dbReference>
<name>A0A087V1T0_STEMI</name>
<dbReference type="STRING" id="407821.A0A087V1T0"/>
<accession>A0A087V1T0</accession>
<evidence type="ECO:0000313" key="2">
    <source>
        <dbReference type="Proteomes" id="UP000054359"/>
    </source>
</evidence>
<gene>
    <name evidence="1" type="ORF">X975_19374</name>
</gene>
<dbReference type="AlphaFoldDB" id="A0A087V1T0"/>
<dbReference type="GO" id="GO:0016301">
    <property type="term" value="F:kinase activity"/>
    <property type="evidence" value="ECO:0007669"/>
    <property type="project" value="UniProtKB-KW"/>
</dbReference>
<dbReference type="OrthoDB" id="10264149at2759"/>
<feature type="non-terminal residue" evidence="1">
    <location>
        <position position="96"/>
    </location>
</feature>
<reference evidence="1 2" key="1">
    <citation type="submission" date="2013-11" db="EMBL/GenBank/DDBJ databases">
        <title>Genome sequencing of Stegodyphus mimosarum.</title>
        <authorList>
            <person name="Bechsgaard J."/>
        </authorList>
    </citation>
    <scope>NUCLEOTIDE SEQUENCE [LARGE SCALE GENOMIC DNA]</scope>
</reference>